<dbReference type="EnsemblPlants" id="AVESA.00010b.r2.UnG1441220.1">
    <property type="protein sequence ID" value="AVESA.00010b.r2.UnG1441220.1.CDS"/>
    <property type="gene ID" value="AVESA.00010b.r2.UnG1441220"/>
</dbReference>
<organism evidence="1 2">
    <name type="scientific">Avena sativa</name>
    <name type="common">Oat</name>
    <dbReference type="NCBI Taxonomy" id="4498"/>
    <lineage>
        <taxon>Eukaryota</taxon>
        <taxon>Viridiplantae</taxon>
        <taxon>Streptophyta</taxon>
        <taxon>Embryophyta</taxon>
        <taxon>Tracheophyta</taxon>
        <taxon>Spermatophyta</taxon>
        <taxon>Magnoliopsida</taxon>
        <taxon>Liliopsida</taxon>
        <taxon>Poales</taxon>
        <taxon>Poaceae</taxon>
        <taxon>BOP clade</taxon>
        <taxon>Pooideae</taxon>
        <taxon>Poodae</taxon>
        <taxon>Poeae</taxon>
        <taxon>Poeae Chloroplast Group 1 (Aveneae type)</taxon>
        <taxon>Aveninae</taxon>
        <taxon>Avena</taxon>
    </lineage>
</organism>
<protein>
    <submittedName>
        <fullName evidence="1">Uncharacterized protein</fullName>
    </submittedName>
</protein>
<evidence type="ECO:0000313" key="1">
    <source>
        <dbReference type="EnsemblPlants" id="AVESA.00010b.r2.UnG1441220.1.CDS"/>
    </source>
</evidence>
<sequence>MARVWAALRPYVKPSIVGTLIGLTLHDRYFSVSAVHGSSMHPTFEDRTGEYALVQRYGLARYDFSRGEVVTFVSPVDHRSTLVKRLIGLPGDWISVPETAEIRKIPEGHCWLEGDNGSIEERRRQLSERKRAMARTHRREIHPDLRNPEGRQRFWAVPGRTTSTVIDAARREESMRRRNAAGNVGIDFDAKQAGGDTDNVVNDGDYGSVIVD</sequence>
<evidence type="ECO:0000313" key="2">
    <source>
        <dbReference type="Proteomes" id="UP001732700"/>
    </source>
</evidence>
<name>A0ACD6AP93_AVESA</name>
<keyword evidence="2" id="KW-1185">Reference proteome</keyword>
<proteinExistence type="predicted"/>
<accession>A0ACD6AP93</accession>
<dbReference type="Proteomes" id="UP001732700">
    <property type="component" value="Unassembled WGS sequence"/>
</dbReference>
<reference evidence="1" key="1">
    <citation type="submission" date="2025-09" db="UniProtKB">
        <authorList>
            <consortium name="EnsemblPlants"/>
        </authorList>
    </citation>
    <scope>IDENTIFICATION</scope>
</reference>